<gene>
    <name evidence="4" type="ORF">V5799_033788</name>
</gene>
<reference evidence="4 5" key="1">
    <citation type="journal article" date="2023" name="Arcadia Sci">
        <title>De novo assembly of a long-read Amblyomma americanum tick genome.</title>
        <authorList>
            <person name="Chou S."/>
            <person name="Poskanzer K.E."/>
            <person name="Rollins M."/>
            <person name="Thuy-Boun P.S."/>
        </authorList>
    </citation>
    <scope>NUCLEOTIDE SEQUENCE [LARGE SCALE GENOMIC DNA]</scope>
    <source>
        <strain evidence="4">F_SG_1</strain>
        <tissue evidence="4">Salivary glands</tissue>
    </source>
</reference>
<dbReference type="PANTHER" id="PTHR24200:SF11">
    <property type="entry name" value="TOUCAN, ISOFORM A"/>
    <property type="match status" value="1"/>
</dbReference>
<evidence type="ECO:0000256" key="2">
    <source>
        <dbReference type="SAM" id="Coils"/>
    </source>
</evidence>
<feature type="region of interest" description="Disordered" evidence="3">
    <location>
        <begin position="923"/>
        <end position="943"/>
    </location>
</feature>
<keyword evidence="5" id="KW-1185">Reference proteome</keyword>
<feature type="coiled-coil region" evidence="2">
    <location>
        <begin position="1089"/>
        <end position="1163"/>
    </location>
</feature>
<feature type="compositionally biased region" description="Low complexity" evidence="3">
    <location>
        <begin position="764"/>
        <end position="777"/>
    </location>
</feature>
<feature type="compositionally biased region" description="Basic and acidic residues" evidence="3">
    <location>
        <begin position="442"/>
        <end position="452"/>
    </location>
</feature>
<dbReference type="GO" id="GO:0005737">
    <property type="term" value="C:cytoplasm"/>
    <property type="evidence" value="ECO:0007669"/>
    <property type="project" value="TreeGrafter"/>
</dbReference>
<feature type="compositionally biased region" description="Basic residues" evidence="3">
    <location>
        <begin position="1"/>
        <end position="12"/>
    </location>
</feature>
<feature type="compositionally biased region" description="Polar residues" evidence="3">
    <location>
        <begin position="576"/>
        <end position="586"/>
    </location>
</feature>
<protein>
    <recommendedName>
        <fullName evidence="6">Microtubule associated tumor suppressor candidate 2</fullName>
    </recommendedName>
</protein>
<organism evidence="4 5">
    <name type="scientific">Amblyomma americanum</name>
    <name type="common">Lone star tick</name>
    <dbReference type="NCBI Taxonomy" id="6943"/>
    <lineage>
        <taxon>Eukaryota</taxon>
        <taxon>Metazoa</taxon>
        <taxon>Ecdysozoa</taxon>
        <taxon>Arthropoda</taxon>
        <taxon>Chelicerata</taxon>
        <taxon>Arachnida</taxon>
        <taxon>Acari</taxon>
        <taxon>Parasitiformes</taxon>
        <taxon>Ixodida</taxon>
        <taxon>Ixodoidea</taxon>
        <taxon>Ixodidae</taxon>
        <taxon>Amblyomminae</taxon>
        <taxon>Amblyomma</taxon>
    </lineage>
</organism>
<feature type="compositionally biased region" description="Basic and acidic residues" evidence="3">
    <location>
        <begin position="406"/>
        <end position="420"/>
    </location>
</feature>
<proteinExistence type="predicted"/>
<evidence type="ECO:0000256" key="1">
    <source>
        <dbReference type="ARBA" id="ARBA00023054"/>
    </source>
</evidence>
<dbReference type="InterPro" id="IPR051293">
    <property type="entry name" value="MTUS1/CCDC69"/>
</dbReference>
<keyword evidence="1 2" id="KW-0175">Coiled coil</keyword>
<feature type="coiled-coil region" evidence="2">
    <location>
        <begin position="1005"/>
        <end position="1057"/>
    </location>
</feature>
<feature type="compositionally biased region" description="Low complexity" evidence="3">
    <location>
        <begin position="929"/>
        <end position="939"/>
    </location>
</feature>
<feature type="compositionally biased region" description="Polar residues" evidence="3">
    <location>
        <begin position="721"/>
        <end position="732"/>
    </location>
</feature>
<feature type="region of interest" description="Disordered" evidence="3">
    <location>
        <begin position="650"/>
        <end position="751"/>
    </location>
</feature>
<evidence type="ECO:0000313" key="5">
    <source>
        <dbReference type="Proteomes" id="UP001321473"/>
    </source>
</evidence>
<evidence type="ECO:0000256" key="3">
    <source>
        <dbReference type="SAM" id="MobiDB-lite"/>
    </source>
</evidence>
<sequence length="1289" mass="139542">MSSWRKKMRVKWNRNLDSPSSSAGGCTEEPLGLFERRGSLRKPSPTSGKDEPFKRSWSFRIGSSHSKAKDASPGAGSGGGGGGDKGAFLRMFRFGKDKKKEPGRRRMSDAAATEVAACKEELSQWSSVPLDVSESPEAKRREEALIMRAHTLPRSLEAAPSGSECPDDADGTVWGVIYCDPKADANDHFKLPRAKLDTPKCRDARGGKVFSNAVLPHFLHPGHELGGGESLADRRALKKLLLNGTCPAVPNDDDSFGPVGNGLVVCEGAEPASGDCGPPSVESVQGDSGVASGAESNEGKAHIAQPDPERDVPNAISEQCQGENPCTGDCGEPALLVEVNELYQDDCDETAEVSTCAENAQNDVPRADAAEGSQVSAQNDEASEGCLPEQNAAVNEEAPNDVEPIACERSHDDRQRHDSASTDSNCEECPAQDEFEFVAAEPAKREERRMSRETVSPVSDVSDEFPADEKASFIFLKPDNAGDSLLSPLSTPDDELSCGPFARRSALNDDVLIEHFVCSDSDLESEDLNEPEEREVIIVDHLPTQESQDAPDICVISDDMIQSVNCETFVLENEVTPGTPSASSAQEALPPPHNGGVHVSARADSPLSPDADRSTPARDAAAEEALDGEDKLEASEGSFQDKVHYFNAISAEQQSRSPPAAGGGPLSKRPRASRIPTASRLPRPSSARPAKKESGIPVLTAAPVPAKRSRVAAKVGHIPQPSRNPQQRQVTPPLTKVTAAGAPARDCSSAGTRALPFSGTAKNAKNARHAAAAAAGAVVENSSEAPKAQEAPGQLRRSGTFVLDESEQSSADAQSGTSSRAPGAVDVAQESPAKAKQPLTGKDKAAGPAADAAPPKHHAAVSPVVVVESVVVRDAVMKVAACAAAASVQVPVVDSTDHTLTSDGDNDEDLVCSSCNVKKGATGTAARLSSPGAGSGPPSKIGEARVQAQTKAEFTKEIQRLGALCESRTKELTMLKLQLRHASAGFASFGVVIQHLNSQNNSFHIPRLAEELRKSQEEIERARIAIEEYKNNIEEIKRNQEREIEALKAELEGKHTKKIEELEAAHKNELAGYLESHARKLEEMKAFYTSIIENDRKSHEETLDSLKQRHREKIDAINEEYSLQLDSINEDHQTLQKELDERHETLLQQYKTLQQQAKEFQESVLLDTDAKIQWLSKKNADLQKEVESLNVVLEMRANQIQSLQRNTLDMERKEEELHRCKAKMDKMEARIEDLQELLTEKVKLQSQLSVENAKLREKSEKQNRQLSRLDMHNEELKYKLRESCSSPMR</sequence>
<name>A0AAQ4DMB2_AMBAM</name>
<feature type="region of interest" description="Disordered" evidence="3">
    <location>
        <begin position="764"/>
        <end position="860"/>
    </location>
</feature>
<feature type="compositionally biased region" description="Basic and acidic residues" evidence="3">
    <location>
        <begin position="297"/>
        <end position="312"/>
    </location>
</feature>
<feature type="region of interest" description="Disordered" evidence="3">
    <location>
        <begin position="360"/>
        <end position="463"/>
    </location>
</feature>
<evidence type="ECO:0000313" key="4">
    <source>
        <dbReference type="EMBL" id="KAK8763602.1"/>
    </source>
</evidence>
<dbReference type="EMBL" id="JARKHS020029169">
    <property type="protein sequence ID" value="KAK8763602.1"/>
    <property type="molecule type" value="Genomic_DNA"/>
</dbReference>
<dbReference type="PANTHER" id="PTHR24200">
    <property type="entry name" value="TOUCAN, ISOFORM A"/>
    <property type="match status" value="1"/>
</dbReference>
<feature type="compositionally biased region" description="Polar residues" evidence="3">
    <location>
        <begin position="808"/>
        <end position="820"/>
    </location>
</feature>
<feature type="compositionally biased region" description="Gly residues" evidence="3">
    <location>
        <begin position="75"/>
        <end position="85"/>
    </location>
</feature>
<feature type="region of interest" description="Disordered" evidence="3">
    <location>
        <begin position="575"/>
        <end position="633"/>
    </location>
</feature>
<evidence type="ECO:0008006" key="6">
    <source>
        <dbReference type="Google" id="ProtNLM"/>
    </source>
</evidence>
<accession>A0AAQ4DMB2</accession>
<dbReference type="GO" id="GO:0005634">
    <property type="term" value="C:nucleus"/>
    <property type="evidence" value="ECO:0007669"/>
    <property type="project" value="TreeGrafter"/>
</dbReference>
<comment type="caution">
    <text evidence="4">The sequence shown here is derived from an EMBL/GenBank/DDBJ whole genome shotgun (WGS) entry which is preliminary data.</text>
</comment>
<dbReference type="Proteomes" id="UP001321473">
    <property type="component" value="Unassembled WGS sequence"/>
</dbReference>
<feature type="region of interest" description="Disordered" evidence="3">
    <location>
        <begin position="271"/>
        <end position="323"/>
    </location>
</feature>
<feature type="region of interest" description="Disordered" evidence="3">
    <location>
        <begin position="1"/>
        <end position="89"/>
    </location>
</feature>
<feature type="coiled-coil region" evidence="2">
    <location>
        <begin position="1203"/>
        <end position="1272"/>
    </location>
</feature>
<feature type="non-terminal residue" evidence="4">
    <location>
        <position position="1289"/>
    </location>
</feature>
<feature type="compositionally biased region" description="Polar residues" evidence="3">
    <location>
        <begin position="15"/>
        <end position="24"/>
    </location>
</feature>
<dbReference type="GO" id="GO:0008017">
    <property type="term" value="F:microtubule binding"/>
    <property type="evidence" value="ECO:0007669"/>
    <property type="project" value="TreeGrafter"/>
</dbReference>